<dbReference type="Gene3D" id="2.30.30.140">
    <property type="match status" value="1"/>
</dbReference>
<dbReference type="InterPro" id="IPR011011">
    <property type="entry name" value="Znf_FYVE_PHD"/>
</dbReference>
<dbReference type="Pfam" id="PF00855">
    <property type="entry name" value="PWWP"/>
    <property type="match status" value="1"/>
</dbReference>
<dbReference type="Pfam" id="PF14529">
    <property type="entry name" value="Exo_endo_phos_2"/>
    <property type="match status" value="1"/>
</dbReference>
<dbReference type="CDD" id="cd15489">
    <property type="entry name" value="PHD_SF"/>
    <property type="match status" value="1"/>
</dbReference>
<dbReference type="WBParaSite" id="maker-uti_cns_0046204-snap-gene-0.2-mRNA-1">
    <property type="protein sequence ID" value="maker-uti_cns_0046204-snap-gene-0.2-mRNA-1"/>
    <property type="gene ID" value="maker-uti_cns_0046204-snap-gene-0.2"/>
</dbReference>
<feature type="compositionally biased region" description="Basic and acidic residues" evidence="4">
    <location>
        <begin position="287"/>
        <end position="305"/>
    </location>
</feature>
<dbReference type="InterPro" id="IPR000313">
    <property type="entry name" value="PWWP_dom"/>
</dbReference>
<dbReference type="PROSITE" id="PS50812">
    <property type="entry name" value="PWWP"/>
    <property type="match status" value="1"/>
</dbReference>
<dbReference type="SUPFAM" id="SSF57903">
    <property type="entry name" value="FYVE/PHD zinc finger"/>
    <property type="match status" value="2"/>
</dbReference>
<dbReference type="InterPro" id="IPR036397">
    <property type="entry name" value="RNaseH_sf"/>
</dbReference>
<reference evidence="7" key="1">
    <citation type="submission" date="2016-11" db="UniProtKB">
        <authorList>
            <consortium name="WormBaseParasite"/>
        </authorList>
    </citation>
    <scope>IDENTIFICATION</scope>
</reference>
<evidence type="ECO:0000256" key="1">
    <source>
        <dbReference type="ARBA" id="ARBA00022723"/>
    </source>
</evidence>
<dbReference type="InterPro" id="IPR052560">
    <property type="entry name" value="RdDP_mobile_element"/>
</dbReference>
<feature type="region of interest" description="Disordered" evidence="4">
    <location>
        <begin position="166"/>
        <end position="189"/>
    </location>
</feature>
<keyword evidence="1" id="KW-0479">Metal-binding</keyword>
<dbReference type="GO" id="GO:0003676">
    <property type="term" value="F:nucleic acid binding"/>
    <property type="evidence" value="ECO:0007669"/>
    <property type="project" value="InterPro"/>
</dbReference>
<dbReference type="PANTHER" id="PTHR36688:SF2">
    <property type="entry name" value="ENDONUCLEASE_EXONUCLEASE_PHOSPHATASE DOMAIN-CONTAINING PROTEIN"/>
    <property type="match status" value="1"/>
</dbReference>
<dbReference type="SUPFAM" id="SSF63748">
    <property type="entry name" value="Tudor/PWWP/MBT"/>
    <property type="match status" value="1"/>
</dbReference>
<dbReference type="SUPFAM" id="SSF56219">
    <property type="entry name" value="DNase I-like"/>
    <property type="match status" value="1"/>
</dbReference>
<evidence type="ECO:0000256" key="4">
    <source>
        <dbReference type="SAM" id="MobiDB-lite"/>
    </source>
</evidence>
<evidence type="ECO:0000313" key="7">
    <source>
        <dbReference type="WBParaSite" id="maker-uti_cns_0046204-snap-gene-0.2-mRNA-1"/>
    </source>
</evidence>
<evidence type="ECO:0000259" key="5">
    <source>
        <dbReference type="PROSITE" id="PS50812"/>
    </source>
</evidence>
<dbReference type="SMART" id="SM00249">
    <property type="entry name" value="PHD"/>
    <property type="match status" value="3"/>
</dbReference>
<protein>
    <submittedName>
        <fullName evidence="7">PWWP domain-containing protein</fullName>
    </submittedName>
</protein>
<dbReference type="Gene3D" id="3.30.420.10">
    <property type="entry name" value="Ribonuclease H-like superfamily/Ribonuclease H"/>
    <property type="match status" value="1"/>
</dbReference>
<feature type="region of interest" description="Disordered" evidence="4">
    <location>
        <begin position="271"/>
        <end position="305"/>
    </location>
</feature>
<name>A0A1I8J844_9PLAT</name>
<dbReference type="GO" id="GO:0008270">
    <property type="term" value="F:zinc ion binding"/>
    <property type="evidence" value="ECO:0007669"/>
    <property type="project" value="UniProtKB-KW"/>
</dbReference>
<keyword evidence="6" id="KW-1185">Reference proteome</keyword>
<dbReference type="PANTHER" id="PTHR36688">
    <property type="entry name" value="ENDO/EXONUCLEASE/PHOSPHATASE DOMAIN-CONTAINING PROTEIN"/>
    <property type="match status" value="1"/>
</dbReference>
<evidence type="ECO:0000256" key="2">
    <source>
        <dbReference type="ARBA" id="ARBA00022771"/>
    </source>
</evidence>
<dbReference type="GO" id="GO:0003824">
    <property type="term" value="F:catalytic activity"/>
    <property type="evidence" value="ECO:0007669"/>
    <property type="project" value="InterPro"/>
</dbReference>
<accession>A0A1I8J844</accession>
<sequence>MEPSFVVLGDMLEKILLPFFEQQQKQGDADSRDDEAEYDTKAMTLQRPWDSFIKENRAEWKVRAEKEEAEKKAKAAATEAEAADKKQYGVMIQRHWCGLQFSSAANKRRLRASGSSEVWNACTLPPGLNPPPFLPACRAAELQHSPQAFKWRAVLRQTLISSGGRTKEDIMPTYKTTPTSGRKNRRKEEDLRRIRCGDVEVNPGPVENKNERERCAVCSKMAGGRGPRCAECGGVMHLKCSDLTRSHFYRMEGANASNAWTGPCCRVEERRKEEEDEKPVTEAADVEGVKGRERTEAGKASESEDEGRVVWAKLTGWPWWPALVLKDGDVELEKRKGKEVEKVKWLGNGEWTSKISTRLVEEFEENYELRHQKHRRGAYDKALAQAWEEVEKRKIRNTVSAELKTNGSVEVGRSDQTGGGQEAMEVKECEHVGCTECNKKMRASTIGVACTLCERRAHRTCSGLSRWRAGKNAAWTCRGCSVQGTLPLERRDMESRAVRCAECLRYCRRNVGACCAICSKRMHWSCVGEVSRKRLEEWKVKGGWKCNECTADLAKQAKNRKEAERDEGMSGQGSEATEGHQTCWKILQWNCDHLHAKSTELAKLLDEEDVDVALIQETKLRTEDPDPCIPGYALQRSDRRREIGCWKARGGGLAIIVKEEWSFKKLKIPSEQGEGRLESMAVEVQKGDGSKLNVLNCYMPPGEDGEWRKSLNRLPSGEKWIVGGDFNAHDEAWDGEVEEDARGSTLTEWADDRNLVCLNDGSATRVSKGTGIRSTPDVTFCHNTQEQQWSWSTLQKLSSDHLPILLQAGGGKTEEKARRLIRWNWKKADWEAFRDRVEAGYREQKVNCRSIAGVEEGARRVVLTAARSCIGTKVITTKNRNLMDEEVRNVLEERDRALEEGNGERWMELDGNAKELIRDKKRQEWRQHLESNATSLKMWNVLNQLKGKKGEEELGEVLMHGGKEYRSNGAKAGAFAKEYAKVSRVQVPRSHGWAKRQVTRLLSEEGPDTCEGRELSMAETRQALNEMDGNKAAGPDKLRWEANPKFLGITYDSRLSFTKHVQEICKAGKGRIQMIRKLAGSDWGWHSKLLRQTYTAMIEGKILYGSTAWMPWLSDRSWAKLEVLQRRATRVIGGLLATTPIEGVREESGTEELRGKASGRAVQRLDKLLRCKEGSIRRRLAEEKGAGRLSRRSWNRWAWKLLKEWHLEVARFEEEDPERPGVEWRGVSIIAEGRRTDVEEECKAMGMERIKEASEGADAVIFTDGSVNSKGAGGGGMVVLSGDLEQTLASKKIAGGRVASSTQAELYAIWEATRWLAAEQDNWSKAVRDPGFNCREDEVSYRRMRTGHSIELAAYRRRIGLQEEGRCRGCGMEDETMEHIWDCPATDGRRRMWCCEGMQAVCEQPEEARSYWEWWRSLPQWGASVEDEN</sequence>
<evidence type="ECO:0000256" key="3">
    <source>
        <dbReference type="ARBA" id="ARBA00022833"/>
    </source>
</evidence>
<dbReference type="Proteomes" id="UP000095280">
    <property type="component" value="Unplaced"/>
</dbReference>
<dbReference type="InterPro" id="IPR036691">
    <property type="entry name" value="Endo/exonu/phosph_ase_sf"/>
</dbReference>
<keyword evidence="3" id="KW-0862">Zinc</keyword>
<dbReference type="InterPro" id="IPR005135">
    <property type="entry name" value="Endo/exonuclease/phosphatase"/>
</dbReference>
<keyword evidence="2" id="KW-0863">Zinc-finger</keyword>
<feature type="domain" description="PWWP" evidence="5">
    <location>
        <begin position="306"/>
        <end position="365"/>
    </location>
</feature>
<evidence type="ECO:0000313" key="6">
    <source>
        <dbReference type="Proteomes" id="UP000095280"/>
    </source>
</evidence>
<dbReference type="InterPro" id="IPR001965">
    <property type="entry name" value="Znf_PHD"/>
</dbReference>
<proteinExistence type="predicted"/>
<organism evidence="6 7">
    <name type="scientific">Macrostomum lignano</name>
    <dbReference type="NCBI Taxonomy" id="282301"/>
    <lineage>
        <taxon>Eukaryota</taxon>
        <taxon>Metazoa</taxon>
        <taxon>Spiralia</taxon>
        <taxon>Lophotrochozoa</taxon>
        <taxon>Platyhelminthes</taxon>
        <taxon>Rhabditophora</taxon>
        <taxon>Macrostomorpha</taxon>
        <taxon>Macrostomida</taxon>
        <taxon>Macrostomidae</taxon>
        <taxon>Macrostomum</taxon>
    </lineage>
</organism>
<dbReference type="Gene3D" id="3.60.10.10">
    <property type="entry name" value="Endonuclease/exonuclease/phosphatase"/>
    <property type="match status" value="1"/>
</dbReference>